<accession>A0A7M7R1Y2</accession>
<dbReference type="InterPro" id="IPR036397">
    <property type="entry name" value="RNaseH_sf"/>
</dbReference>
<dbReference type="InterPro" id="IPR008042">
    <property type="entry name" value="Retrotrans_Pao"/>
</dbReference>
<feature type="domain" description="Integrase catalytic" evidence="2">
    <location>
        <begin position="1267"/>
        <end position="1448"/>
    </location>
</feature>
<dbReference type="Proteomes" id="UP000002358">
    <property type="component" value="Unassembled WGS sequence"/>
</dbReference>
<evidence type="ECO:0000313" key="4">
    <source>
        <dbReference type="Proteomes" id="UP000002358"/>
    </source>
</evidence>
<dbReference type="InParanoid" id="A0A7M7R1Y2"/>
<dbReference type="InterPro" id="IPR005312">
    <property type="entry name" value="DUF1759"/>
</dbReference>
<sequence>MAPIALKKLTALQTAREAEIESIRTRLLAKQRDSLNKSMVQARLDAVKQIWVETRKTHSEIVVRDDAETDAYIADQWFDRIQGVYESALDEILTLLALFDKPDADDSASMGESDSDPEVVKLPKISLPTFSGKDEDWASFSDLFTSLVHSHSGISDVTKLQYLKLCLTGVAAELIKDVMTTNANYASTWQTLKDRYSNPRLMINKLLTSFLEIPQMKKESAAEMRTFADEAKRIVRALTNLKLPVDHWDIWFVFLLSDRLDPESRKLWEAELSEKDQEYVPEADEPERDINSALPKFSDLLKFLERRAQALKMYPSERKAEKRPASTPTSGPQPRKVFHARSSRLSGNSNCALCNGTHPLSKCFKLKDKNPHERLATVKQLQRCFNCLGSHRANACNSSGRCSTCQGKHHTLLHLKFQGNSQAGHQNTDNSQAGGSGSKSVVSLHAAGVTFPKRRIVLATANVQIIGPRGDRTLVRALLDQGSEASFVSESIVQLLGLRKEHTCVPLTALGASAAGTARSRTQLVLKSRVDTSFQITTEALILPRLTSQLPVDSIDDLDLMQFAGLTLTDPEFFLSNKVDVILGADVYGQLLRSGLRRFPSSQLVAQDTAFGWIMSGVLPAKDSRRAESHTTTPLQVLHCASMQELDQMLQRFWAFDELPSSFSKLKPEDEACEKLFKETHTRDSQGRYEVRLPLKSQLPSVAGETRQMALGSLQSLHRRFARDPKVAHAYREFLKEYEDLGHMVRVPESEIRREGALYLPHHPVVLYLLLKMKIRVVFDASRRTRDADIVKMFRQIKVQREDQDFQRIVWAPTADSPPVDYRLTTVTYGTACAPFLAIRTLQQLVEDEGARFPLGAECLKSETYVDDTFAGSDELSTAVQKRVELTKLLGSAGIYLDKWAANHPELLPPQTGQGPAKEIDMDESVKTLGVHWNPAQDKFGFSVSDITELSKASTKRSILSNIARLFDPLGWLSPVTVTAKVLMQDLWIQKCDWDTPLPEDFRERCQIVLTWLRKHPCHWKTFVANRVLYIQTELPSATWAHVPTKENPADLATRGSGPTELAGTTLWWQGPSWLSQAPNEWPQPAETRRALHTKKVPSEPELLTRFSSLSRLIRVVAFARRPILNHRRQKEAQEPLPEFLTLSELAEARSIVIRLSQASSFAVEIEALKAGGRLPKGNRLSKLNPFIGKDNILRVGGRLSHSSLSFDRKHPPILSQDSALSRLFVYSAHRLCLHGGPTLTSSVLMQQVWIVGRKQLVKSMIHKCLDYAGPIQVRTTKGRGHKAYKGYIVVFVCFSTRAIHLELVSDLTTATFISAYRRFVGRRGVCQKLYSDNATNFHGADNELKAMFQRASDFYQKVASVLANDGTEWVFIPPSAPHYGGLWEAGVKSVKHHLKRVVGEHTLTFEELSTVLVKIEACLNSRPLGALTSDIDDLHALTPFHFLTGSASALIPDDDSPDVPLNRLSRFQLLQRIRNQFWNRWSSEYLLHLQQREKWRNPTENFCVGKLVLIKDDRYPPSKRPLGRIVEVHPGPDDLVRVITVKTATTSLRRHVARLCPLHIEEGAKKT</sequence>
<dbReference type="InterPro" id="IPR012337">
    <property type="entry name" value="RNaseH-like_sf"/>
</dbReference>
<proteinExistence type="predicted"/>
<dbReference type="GO" id="GO:0015074">
    <property type="term" value="P:DNA integration"/>
    <property type="evidence" value="ECO:0007669"/>
    <property type="project" value="InterPro"/>
</dbReference>
<dbReference type="GeneID" id="116738680"/>
<dbReference type="Pfam" id="PF18701">
    <property type="entry name" value="DUF5641"/>
    <property type="match status" value="1"/>
</dbReference>
<dbReference type="GO" id="GO:0003676">
    <property type="term" value="F:nucleic acid binding"/>
    <property type="evidence" value="ECO:0007669"/>
    <property type="project" value="InterPro"/>
</dbReference>
<dbReference type="OrthoDB" id="7700894at2759"/>
<reference evidence="3" key="1">
    <citation type="submission" date="2021-01" db="UniProtKB">
        <authorList>
            <consortium name="EnsemblMetazoa"/>
        </authorList>
    </citation>
    <scope>IDENTIFICATION</scope>
</reference>
<evidence type="ECO:0000256" key="1">
    <source>
        <dbReference type="SAM" id="MobiDB-lite"/>
    </source>
</evidence>
<feature type="region of interest" description="Disordered" evidence="1">
    <location>
        <begin position="314"/>
        <end position="341"/>
    </location>
</feature>
<dbReference type="SUPFAM" id="SSF56672">
    <property type="entry name" value="DNA/RNA polymerases"/>
    <property type="match status" value="1"/>
</dbReference>
<dbReference type="KEGG" id="nvi:116738680"/>
<evidence type="ECO:0000259" key="2">
    <source>
        <dbReference type="PROSITE" id="PS50994"/>
    </source>
</evidence>
<feature type="compositionally biased region" description="Basic and acidic residues" evidence="1">
    <location>
        <begin position="315"/>
        <end position="324"/>
    </location>
</feature>
<dbReference type="Pfam" id="PF05380">
    <property type="entry name" value="Peptidase_A17"/>
    <property type="match status" value="1"/>
</dbReference>
<dbReference type="CDD" id="cd00303">
    <property type="entry name" value="retropepsin_like"/>
    <property type="match status" value="1"/>
</dbReference>
<dbReference type="PANTHER" id="PTHR47331">
    <property type="entry name" value="PHD-TYPE DOMAIN-CONTAINING PROTEIN"/>
    <property type="match status" value="1"/>
</dbReference>
<dbReference type="GO" id="GO:0042575">
    <property type="term" value="C:DNA polymerase complex"/>
    <property type="evidence" value="ECO:0007669"/>
    <property type="project" value="UniProtKB-ARBA"/>
</dbReference>
<dbReference type="PROSITE" id="PS50994">
    <property type="entry name" value="INTEGRASE"/>
    <property type="match status" value="1"/>
</dbReference>
<dbReference type="InterPro" id="IPR043502">
    <property type="entry name" value="DNA/RNA_pol_sf"/>
</dbReference>
<protein>
    <recommendedName>
        <fullName evidence="2">Integrase catalytic domain-containing protein</fullName>
    </recommendedName>
</protein>
<dbReference type="PANTHER" id="PTHR47331:SF1">
    <property type="entry name" value="GAG-LIKE PROTEIN"/>
    <property type="match status" value="1"/>
</dbReference>
<dbReference type="InterPro" id="IPR040676">
    <property type="entry name" value="DUF5641"/>
</dbReference>
<dbReference type="EnsemblMetazoa" id="XM_032602038">
    <property type="protein sequence ID" value="XP_032457929"/>
    <property type="gene ID" value="LOC116738680"/>
</dbReference>
<name>A0A7M7R1Y2_NASVI</name>
<dbReference type="SUPFAM" id="SSF53098">
    <property type="entry name" value="Ribonuclease H-like"/>
    <property type="match status" value="1"/>
</dbReference>
<dbReference type="Gene3D" id="3.30.420.10">
    <property type="entry name" value="Ribonuclease H-like superfamily/Ribonuclease H"/>
    <property type="match status" value="1"/>
</dbReference>
<dbReference type="InterPro" id="IPR001584">
    <property type="entry name" value="Integrase_cat-core"/>
</dbReference>
<evidence type="ECO:0000313" key="3">
    <source>
        <dbReference type="EnsemblMetazoa" id="XP_032457929"/>
    </source>
</evidence>
<dbReference type="GO" id="GO:0071897">
    <property type="term" value="P:DNA biosynthetic process"/>
    <property type="evidence" value="ECO:0007669"/>
    <property type="project" value="UniProtKB-ARBA"/>
</dbReference>
<organism evidence="3 4">
    <name type="scientific">Nasonia vitripennis</name>
    <name type="common">Parasitic wasp</name>
    <dbReference type="NCBI Taxonomy" id="7425"/>
    <lineage>
        <taxon>Eukaryota</taxon>
        <taxon>Metazoa</taxon>
        <taxon>Ecdysozoa</taxon>
        <taxon>Arthropoda</taxon>
        <taxon>Hexapoda</taxon>
        <taxon>Insecta</taxon>
        <taxon>Pterygota</taxon>
        <taxon>Neoptera</taxon>
        <taxon>Endopterygota</taxon>
        <taxon>Hymenoptera</taxon>
        <taxon>Apocrita</taxon>
        <taxon>Proctotrupomorpha</taxon>
        <taxon>Chalcidoidea</taxon>
        <taxon>Pteromalidae</taxon>
        <taxon>Pteromalinae</taxon>
        <taxon>Nasonia</taxon>
    </lineage>
</organism>
<keyword evidence="4" id="KW-1185">Reference proteome</keyword>
<dbReference type="RefSeq" id="XP_032457929.1">
    <property type="nucleotide sequence ID" value="XM_032602038.1"/>
</dbReference>
<dbReference type="Pfam" id="PF03564">
    <property type="entry name" value="DUF1759"/>
    <property type="match status" value="1"/>
</dbReference>